<dbReference type="AlphaFoldDB" id="A0A075GSY4"/>
<dbReference type="PROSITE" id="PS51371">
    <property type="entry name" value="CBS"/>
    <property type="match status" value="1"/>
</dbReference>
<protein>
    <submittedName>
        <fullName evidence="4">CBS domain-containing protein</fullName>
    </submittedName>
</protein>
<dbReference type="PANTHER" id="PTHR43080">
    <property type="entry name" value="CBS DOMAIN-CONTAINING PROTEIN CBSX3, MITOCHONDRIAL"/>
    <property type="match status" value="1"/>
</dbReference>
<evidence type="ECO:0000256" key="2">
    <source>
        <dbReference type="PROSITE-ProRule" id="PRU00703"/>
    </source>
</evidence>
<dbReference type="Pfam" id="PF00571">
    <property type="entry name" value="CBS"/>
    <property type="match status" value="2"/>
</dbReference>
<dbReference type="InterPro" id="IPR000644">
    <property type="entry name" value="CBS_dom"/>
</dbReference>
<dbReference type="SMART" id="SM00116">
    <property type="entry name" value="CBS"/>
    <property type="match status" value="1"/>
</dbReference>
<dbReference type="SUPFAM" id="SSF54631">
    <property type="entry name" value="CBS-domain pair"/>
    <property type="match status" value="1"/>
</dbReference>
<keyword evidence="1 2" id="KW-0129">CBS domain</keyword>
<organism evidence="4">
    <name type="scientific">uncultured marine group II/III euryarchaeote KM3_182_B06</name>
    <dbReference type="NCBI Taxonomy" id="1457946"/>
    <lineage>
        <taxon>Archaea</taxon>
        <taxon>Methanobacteriati</taxon>
        <taxon>Methanobacteriota</taxon>
        <taxon>environmental samples</taxon>
    </lineage>
</organism>
<dbReference type="InterPro" id="IPR051257">
    <property type="entry name" value="Diverse_CBS-Domain"/>
</dbReference>
<evidence type="ECO:0000256" key="1">
    <source>
        <dbReference type="ARBA" id="ARBA00023122"/>
    </source>
</evidence>
<proteinExistence type="predicted"/>
<dbReference type="EMBL" id="KF900737">
    <property type="protein sequence ID" value="AIF05367.1"/>
    <property type="molecule type" value="Genomic_DNA"/>
</dbReference>
<dbReference type="Gene3D" id="3.10.580.10">
    <property type="entry name" value="CBS-domain"/>
    <property type="match status" value="2"/>
</dbReference>
<sequence length="176" mass="19567">MIQIGKVLGAFSRSDYMGVLSRGSQPRGAHIGKKSGSAREASRRLTCGEVFEKPNMIGYEVSVSHLIRTMTTRNWDHVFLIDDERLPVGRVHAVDLLKLFDRKRVNRDLAWSEAIPAYQCITHPPLHVQTNTPLLKAAVLLLTHDLNQLAVVDGEGALIGVVSNATVARHLPRFIR</sequence>
<name>A0A075GSY4_9EURY</name>
<dbReference type="InterPro" id="IPR046342">
    <property type="entry name" value="CBS_dom_sf"/>
</dbReference>
<dbReference type="CDD" id="cd02205">
    <property type="entry name" value="CBS_pair_SF"/>
    <property type="match status" value="1"/>
</dbReference>
<accession>A0A075GSY4</accession>
<reference evidence="4" key="1">
    <citation type="journal article" date="2014" name="Genome Biol. Evol.">
        <title>Pangenome evidence for extensive interdomain horizontal transfer affecting lineage core and shell genes in uncultured planktonic thaumarchaeota and euryarchaeota.</title>
        <authorList>
            <person name="Deschamps P."/>
            <person name="Zivanovic Y."/>
            <person name="Moreira D."/>
            <person name="Rodriguez-Valera F."/>
            <person name="Lopez-Garcia P."/>
        </authorList>
    </citation>
    <scope>NUCLEOTIDE SEQUENCE</scope>
</reference>
<dbReference type="PANTHER" id="PTHR43080:SF2">
    <property type="entry name" value="CBS DOMAIN-CONTAINING PROTEIN"/>
    <property type="match status" value="1"/>
</dbReference>
<evidence type="ECO:0000313" key="4">
    <source>
        <dbReference type="EMBL" id="AIF05367.1"/>
    </source>
</evidence>
<feature type="domain" description="CBS" evidence="3">
    <location>
        <begin position="121"/>
        <end position="176"/>
    </location>
</feature>
<evidence type="ECO:0000259" key="3">
    <source>
        <dbReference type="PROSITE" id="PS51371"/>
    </source>
</evidence>